<evidence type="ECO:0000256" key="11">
    <source>
        <dbReference type="ARBA" id="ARBA00023209"/>
    </source>
</evidence>
<evidence type="ECO:0000313" key="15">
    <source>
        <dbReference type="Proteomes" id="UP000184035"/>
    </source>
</evidence>
<protein>
    <submittedName>
        <fullName evidence="14">Lipid kinase, YegS/Rv2252/BmrU family</fullName>
    </submittedName>
</protein>
<dbReference type="InterPro" id="IPR017438">
    <property type="entry name" value="ATP-NAD_kinase_N"/>
</dbReference>
<dbReference type="NCBIfam" id="TIGR00147">
    <property type="entry name" value="YegS/Rv2252/BmrU family lipid kinase"/>
    <property type="match status" value="1"/>
</dbReference>
<dbReference type="Pfam" id="PF00781">
    <property type="entry name" value="DAGK_cat"/>
    <property type="match status" value="1"/>
</dbReference>
<keyword evidence="5" id="KW-0479">Metal-binding</keyword>
<gene>
    <name evidence="14" type="ORF">SAMN05443638_1129</name>
</gene>
<keyword evidence="11" id="KW-0594">Phospholipid biosynthesis</keyword>
<dbReference type="InterPro" id="IPR050187">
    <property type="entry name" value="Lipid_Phosphate_FormReg"/>
</dbReference>
<dbReference type="InterPro" id="IPR016064">
    <property type="entry name" value="NAD/diacylglycerol_kinase_sf"/>
</dbReference>
<name>A0A1M4WFF4_9CLOT</name>
<evidence type="ECO:0000256" key="9">
    <source>
        <dbReference type="ARBA" id="ARBA00022842"/>
    </source>
</evidence>
<evidence type="ECO:0000259" key="13">
    <source>
        <dbReference type="PROSITE" id="PS50146"/>
    </source>
</evidence>
<comment type="cofactor">
    <cofactor evidence="1">
        <name>Mg(2+)</name>
        <dbReference type="ChEBI" id="CHEBI:18420"/>
    </cofactor>
</comment>
<organism evidence="14 15">
    <name type="scientific">Clostridium fallax</name>
    <dbReference type="NCBI Taxonomy" id="1533"/>
    <lineage>
        <taxon>Bacteria</taxon>
        <taxon>Bacillati</taxon>
        <taxon>Bacillota</taxon>
        <taxon>Clostridia</taxon>
        <taxon>Eubacteriales</taxon>
        <taxon>Clostridiaceae</taxon>
        <taxon>Clostridium</taxon>
    </lineage>
</organism>
<dbReference type="GO" id="GO:0046872">
    <property type="term" value="F:metal ion binding"/>
    <property type="evidence" value="ECO:0007669"/>
    <property type="project" value="UniProtKB-KW"/>
</dbReference>
<evidence type="ECO:0000256" key="8">
    <source>
        <dbReference type="ARBA" id="ARBA00022840"/>
    </source>
</evidence>
<reference evidence="14 15" key="1">
    <citation type="submission" date="2016-11" db="EMBL/GenBank/DDBJ databases">
        <authorList>
            <person name="Jaros S."/>
            <person name="Januszkiewicz K."/>
            <person name="Wedrychowicz H."/>
        </authorList>
    </citation>
    <scope>NUCLEOTIDE SEQUENCE [LARGE SCALE GENOMIC DNA]</scope>
    <source>
        <strain evidence="14 15">DSM 2631</strain>
    </source>
</reference>
<dbReference type="GO" id="GO:0005886">
    <property type="term" value="C:plasma membrane"/>
    <property type="evidence" value="ECO:0007669"/>
    <property type="project" value="TreeGrafter"/>
</dbReference>
<dbReference type="RefSeq" id="WP_072895631.1">
    <property type="nucleotide sequence ID" value="NZ_FQVM01000012.1"/>
</dbReference>
<evidence type="ECO:0000256" key="2">
    <source>
        <dbReference type="ARBA" id="ARBA00005983"/>
    </source>
</evidence>
<dbReference type="InterPro" id="IPR001206">
    <property type="entry name" value="Diacylglycerol_kinase_cat_dom"/>
</dbReference>
<evidence type="ECO:0000256" key="6">
    <source>
        <dbReference type="ARBA" id="ARBA00022741"/>
    </source>
</evidence>
<keyword evidence="6" id="KW-0547">Nucleotide-binding</keyword>
<dbReference type="Pfam" id="PF19279">
    <property type="entry name" value="YegS_C"/>
    <property type="match status" value="1"/>
</dbReference>
<dbReference type="EMBL" id="FQVM01000012">
    <property type="protein sequence ID" value="SHE79682.1"/>
    <property type="molecule type" value="Genomic_DNA"/>
</dbReference>
<dbReference type="GO" id="GO:0008654">
    <property type="term" value="P:phospholipid biosynthetic process"/>
    <property type="evidence" value="ECO:0007669"/>
    <property type="project" value="UniProtKB-KW"/>
</dbReference>
<dbReference type="Gene3D" id="3.40.50.10330">
    <property type="entry name" value="Probable inorganic polyphosphate/atp-NAD kinase, domain 1"/>
    <property type="match status" value="1"/>
</dbReference>
<dbReference type="InterPro" id="IPR005218">
    <property type="entry name" value="Diacylglycerol/lipid_kinase"/>
</dbReference>
<keyword evidence="8" id="KW-0067">ATP-binding</keyword>
<dbReference type="GO" id="GO:0016301">
    <property type="term" value="F:kinase activity"/>
    <property type="evidence" value="ECO:0007669"/>
    <property type="project" value="UniProtKB-KW"/>
</dbReference>
<evidence type="ECO:0000256" key="10">
    <source>
        <dbReference type="ARBA" id="ARBA00023098"/>
    </source>
</evidence>
<accession>A0A1M4WFF4</accession>
<keyword evidence="15" id="KW-1185">Reference proteome</keyword>
<dbReference type="SMART" id="SM00046">
    <property type="entry name" value="DAGKc"/>
    <property type="match status" value="1"/>
</dbReference>
<feature type="domain" description="DAGKc" evidence="13">
    <location>
        <begin position="1"/>
        <end position="128"/>
    </location>
</feature>
<dbReference type="AlphaFoldDB" id="A0A1M4WFF4"/>
<dbReference type="OrthoDB" id="9786026at2"/>
<evidence type="ECO:0000313" key="14">
    <source>
        <dbReference type="EMBL" id="SHE79682.1"/>
    </source>
</evidence>
<keyword evidence="9" id="KW-0460">Magnesium</keyword>
<keyword evidence="3" id="KW-0444">Lipid biosynthesis</keyword>
<keyword evidence="7 14" id="KW-0418">Kinase</keyword>
<evidence type="ECO:0000256" key="1">
    <source>
        <dbReference type="ARBA" id="ARBA00001946"/>
    </source>
</evidence>
<proteinExistence type="inferred from homology"/>
<keyword evidence="12" id="KW-1208">Phospholipid metabolism</keyword>
<evidence type="ECO:0000256" key="5">
    <source>
        <dbReference type="ARBA" id="ARBA00022723"/>
    </source>
</evidence>
<dbReference type="SUPFAM" id="SSF111331">
    <property type="entry name" value="NAD kinase/diacylglycerol kinase-like"/>
    <property type="match status" value="1"/>
</dbReference>
<evidence type="ECO:0000256" key="7">
    <source>
        <dbReference type="ARBA" id="ARBA00022777"/>
    </source>
</evidence>
<dbReference type="InterPro" id="IPR045540">
    <property type="entry name" value="YegS/DAGK_C"/>
</dbReference>
<dbReference type="STRING" id="1533.SAMN05443638_1129"/>
<comment type="similarity">
    <text evidence="2">Belongs to the diacylglycerol/lipid kinase family.</text>
</comment>
<dbReference type="GO" id="GO:0005524">
    <property type="term" value="F:ATP binding"/>
    <property type="evidence" value="ECO:0007669"/>
    <property type="project" value="UniProtKB-KW"/>
</dbReference>
<keyword evidence="4" id="KW-0808">Transferase</keyword>
<dbReference type="Gene3D" id="2.60.200.40">
    <property type="match status" value="1"/>
</dbReference>
<dbReference type="PANTHER" id="PTHR12358:SF106">
    <property type="entry name" value="LIPID KINASE YEGS"/>
    <property type="match status" value="1"/>
</dbReference>
<evidence type="ECO:0000256" key="12">
    <source>
        <dbReference type="ARBA" id="ARBA00023264"/>
    </source>
</evidence>
<dbReference type="Proteomes" id="UP000184035">
    <property type="component" value="Unassembled WGS sequence"/>
</dbReference>
<evidence type="ECO:0000256" key="3">
    <source>
        <dbReference type="ARBA" id="ARBA00022516"/>
    </source>
</evidence>
<dbReference type="PROSITE" id="PS50146">
    <property type="entry name" value="DAGK"/>
    <property type="match status" value="1"/>
</dbReference>
<keyword evidence="10" id="KW-0443">Lipid metabolism</keyword>
<sequence length="299" mass="33698">MNHLFIINPMAGKGKTLKYVENIKEIFNERDEKYIIEITKYKGHATEIVKEYTKKSQYRVYSIGGDGTLNEILNGIINSNSSLAIIPAGSGNDFIRTIVKNLDDDNILFNTINGEDKIIDLAKVNTRFFVNISSIGFDANVVNNSKFYKKKKFISGPMAYFISIITTIFKFKPINIEIKIDDKLIKDRILLLAVANGKYYGGGIPIAPFAKIDDGLFEIYLIKQVSIFKLLKSLKKVIKGEHTYSVEEIDYLKGKSILVSSKEKLIVNIDGEIVESNELNFKIISKGLKIVKPLRGEAI</sequence>
<dbReference type="PANTHER" id="PTHR12358">
    <property type="entry name" value="SPHINGOSINE KINASE"/>
    <property type="match status" value="1"/>
</dbReference>
<evidence type="ECO:0000256" key="4">
    <source>
        <dbReference type="ARBA" id="ARBA00022679"/>
    </source>
</evidence>